<name>A0A2N0R3N3_9GLOM</name>
<reference evidence="1 2" key="2">
    <citation type="submission" date="2017-10" db="EMBL/GenBank/DDBJ databases">
        <title>Genome analyses suggest a sexual origin of heterokaryosis in a supposedly ancient asexual fungus.</title>
        <authorList>
            <person name="Corradi N."/>
            <person name="Sedzielewska K."/>
            <person name="Noel J."/>
            <person name="Charron P."/>
            <person name="Farinelli L."/>
            <person name="Marton T."/>
            <person name="Kruger M."/>
            <person name="Pelin A."/>
            <person name="Brachmann A."/>
            <person name="Corradi N."/>
        </authorList>
    </citation>
    <scope>NUCLEOTIDE SEQUENCE [LARGE SCALE GENOMIC DNA]</scope>
    <source>
        <strain evidence="1 2">A1</strain>
    </source>
</reference>
<dbReference type="SUPFAM" id="SSF56112">
    <property type="entry name" value="Protein kinase-like (PK-like)"/>
    <property type="match status" value="1"/>
</dbReference>
<evidence type="ECO:0000313" key="1">
    <source>
        <dbReference type="EMBL" id="PKC57917.1"/>
    </source>
</evidence>
<dbReference type="AlphaFoldDB" id="A0A2N0R3N3"/>
<dbReference type="EMBL" id="LLXH01001679">
    <property type="protein sequence ID" value="PKC57917.1"/>
    <property type="molecule type" value="Genomic_DNA"/>
</dbReference>
<proteinExistence type="predicted"/>
<protein>
    <submittedName>
        <fullName evidence="1">Uncharacterized protein</fullName>
    </submittedName>
</protein>
<dbReference type="VEuPathDB" id="FungiDB:FUN_011567"/>
<sequence>MIKYFDILHQKSDIYSFSVIIAELSSGKPPLSLALAICNGLKPEFGEGTLNLSCKNEIEESGYKGKEIKAAFKEADKENTQYLNF</sequence>
<reference evidence="1 2" key="1">
    <citation type="submission" date="2017-10" db="EMBL/GenBank/DDBJ databases">
        <title>Extensive intraspecific genome diversity in a model arbuscular mycorrhizal fungus.</title>
        <authorList>
            <person name="Chen E.C.H."/>
            <person name="Morin E."/>
            <person name="Baudet D."/>
            <person name="Noel J."/>
            <person name="Ndikumana S."/>
            <person name="Charron P."/>
            <person name="St-Onge C."/>
            <person name="Giorgi J."/>
            <person name="Grigoriev I.V."/>
            <person name="Roux C."/>
            <person name="Martin F.M."/>
            <person name="Corradi N."/>
        </authorList>
    </citation>
    <scope>NUCLEOTIDE SEQUENCE [LARGE SCALE GENOMIC DNA]</scope>
    <source>
        <strain evidence="1 2">A1</strain>
    </source>
</reference>
<comment type="caution">
    <text evidence="1">The sequence shown here is derived from an EMBL/GenBank/DDBJ whole genome shotgun (WGS) entry which is preliminary data.</text>
</comment>
<dbReference type="InterPro" id="IPR011009">
    <property type="entry name" value="Kinase-like_dom_sf"/>
</dbReference>
<dbReference type="Gene3D" id="1.10.510.10">
    <property type="entry name" value="Transferase(Phosphotransferase) domain 1"/>
    <property type="match status" value="1"/>
</dbReference>
<accession>A0A2N0R3N3</accession>
<dbReference type="Proteomes" id="UP000232688">
    <property type="component" value="Unassembled WGS sequence"/>
</dbReference>
<organism evidence="1 2">
    <name type="scientific">Rhizophagus irregularis</name>
    <dbReference type="NCBI Taxonomy" id="588596"/>
    <lineage>
        <taxon>Eukaryota</taxon>
        <taxon>Fungi</taxon>
        <taxon>Fungi incertae sedis</taxon>
        <taxon>Mucoromycota</taxon>
        <taxon>Glomeromycotina</taxon>
        <taxon>Glomeromycetes</taxon>
        <taxon>Glomerales</taxon>
        <taxon>Glomeraceae</taxon>
        <taxon>Rhizophagus</taxon>
    </lineage>
</organism>
<gene>
    <name evidence="1" type="ORF">RhiirA1_471758</name>
</gene>
<evidence type="ECO:0000313" key="2">
    <source>
        <dbReference type="Proteomes" id="UP000232688"/>
    </source>
</evidence>
<dbReference type="VEuPathDB" id="FungiDB:RhiirA1_471758"/>